<protein>
    <submittedName>
        <fullName evidence="1">Uncharacterized protein</fullName>
    </submittedName>
</protein>
<name>A0A0F8YW97_9ZZZZ</name>
<feature type="non-terminal residue" evidence="1">
    <location>
        <position position="1"/>
    </location>
</feature>
<comment type="caution">
    <text evidence="1">The sequence shown here is derived from an EMBL/GenBank/DDBJ whole genome shotgun (WGS) entry which is preliminary data.</text>
</comment>
<proteinExistence type="predicted"/>
<dbReference type="NCBIfam" id="NF041520">
    <property type="entry name" value="flexitail"/>
    <property type="match status" value="1"/>
</dbReference>
<sequence length="98" mass="10425">KVDLMNDIFGVAFKFGSKDTVPPSPGTNADPNRNTDQFAVNAANLVPTPDYHTGYDVGGSYGNGNAWNQKPADGTIDLMNDIFGVAFQFSHDCTAAPN</sequence>
<dbReference type="InterPro" id="IPR048168">
    <property type="entry name" value="Flexitail_dom"/>
</dbReference>
<dbReference type="AlphaFoldDB" id="A0A0F8YW97"/>
<organism evidence="1">
    <name type="scientific">marine sediment metagenome</name>
    <dbReference type="NCBI Taxonomy" id="412755"/>
    <lineage>
        <taxon>unclassified sequences</taxon>
        <taxon>metagenomes</taxon>
        <taxon>ecological metagenomes</taxon>
    </lineage>
</organism>
<gene>
    <name evidence="1" type="ORF">LCGC14_3106390</name>
</gene>
<evidence type="ECO:0000313" key="1">
    <source>
        <dbReference type="EMBL" id="KKK52291.1"/>
    </source>
</evidence>
<dbReference type="EMBL" id="LAZR01067093">
    <property type="protein sequence ID" value="KKK52291.1"/>
    <property type="molecule type" value="Genomic_DNA"/>
</dbReference>
<accession>A0A0F8YW97</accession>
<reference evidence="1" key="1">
    <citation type="journal article" date="2015" name="Nature">
        <title>Complex archaea that bridge the gap between prokaryotes and eukaryotes.</title>
        <authorList>
            <person name="Spang A."/>
            <person name="Saw J.H."/>
            <person name="Jorgensen S.L."/>
            <person name="Zaremba-Niedzwiedzka K."/>
            <person name="Martijn J."/>
            <person name="Lind A.E."/>
            <person name="van Eijk R."/>
            <person name="Schleper C."/>
            <person name="Guy L."/>
            <person name="Ettema T.J."/>
        </authorList>
    </citation>
    <scope>NUCLEOTIDE SEQUENCE</scope>
</reference>